<evidence type="ECO:0000313" key="2">
    <source>
        <dbReference type="Proteomes" id="UP000231648"/>
    </source>
</evidence>
<name>A0A2M8KC29_9BACT</name>
<dbReference type="NCBIfam" id="NF008911">
    <property type="entry name" value="PRK12275.1-2"/>
    <property type="match status" value="1"/>
</dbReference>
<protein>
    <submittedName>
        <fullName evidence="1">Four helix bundle protein</fullName>
    </submittedName>
</protein>
<organism evidence="1 2">
    <name type="scientific">Candidatus Portnoybacteria bacterium CG10_big_fil_rev_8_21_14_0_10_38_18</name>
    <dbReference type="NCBI Taxonomy" id="1974813"/>
    <lineage>
        <taxon>Bacteria</taxon>
        <taxon>Candidatus Portnoyibacteriota</taxon>
    </lineage>
</organism>
<dbReference type="InterPro" id="IPR036583">
    <property type="entry name" value="23S_rRNA_IVS_sf"/>
</dbReference>
<proteinExistence type="predicted"/>
<dbReference type="Proteomes" id="UP000231648">
    <property type="component" value="Unassembled WGS sequence"/>
</dbReference>
<evidence type="ECO:0000313" key="1">
    <source>
        <dbReference type="EMBL" id="PJE57480.1"/>
    </source>
</evidence>
<dbReference type="EMBL" id="PFDX01000020">
    <property type="protein sequence ID" value="PJE57480.1"/>
    <property type="molecule type" value="Genomic_DNA"/>
</dbReference>
<dbReference type="CDD" id="cd16377">
    <property type="entry name" value="23S_rRNA_IVP_like"/>
    <property type="match status" value="1"/>
</dbReference>
<dbReference type="SUPFAM" id="SSF158446">
    <property type="entry name" value="IVS-encoded protein-like"/>
    <property type="match status" value="1"/>
</dbReference>
<dbReference type="NCBIfam" id="TIGR02436">
    <property type="entry name" value="four helix bundle protein"/>
    <property type="match status" value="1"/>
</dbReference>
<accession>A0A2M8KC29</accession>
<dbReference type="InterPro" id="IPR012657">
    <property type="entry name" value="23S_rRNA-intervening_sequence"/>
</dbReference>
<dbReference type="AlphaFoldDB" id="A0A2M8KC29"/>
<dbReference type="PANTHER" id="PTHR38471:SF2">
    <property type="entry name" value="FOUR HELIX BUNDLE PROTEIN"/>
    <property type="match status" value="1"/>
</dbReference>
<gene>
    <name evidence="1" type="ORF">COU82_01830</name>
</gene>
<dbReference type="Pfam" id="PF05635">
    <property type="entry name" value="23S_rRNA_IVP"/>
    <property type="match status" value="1"/>
</dbReference>
<comment type="caution">
    <text evidence="1">The sequence shown here is derived from an EMBL/GenBank/DDBJ whole genome shotgun (WGS) entry which is preliminary data.</text>
</comment>
<dbReference type="Gene3D" id="1.20.1440.60">
    <property type="entry name" value="23S rRNA-intervening sequence"/>
    <property type="match status" value="1"/>
</dbReference>
<dbReference type="PANTHER" id="PTHR38471">
    <property type="entry name" value="FOUR HELIX BUNDLE PROTEIN"/>
    <property type="match status" value="1"/>
</dbReference>
<reference evidence="2" key="1">
    <citation type="submission" date="2017-09" db="EMBL/GenBank/DDBJ databases">
        <title>Depth-based differentiation of microbial function through sediment-hosted aquifers and enrichment of novel symbionts in the deep terrestrial subsurface.</title>
        <authorList>
            <person name="Probst A.J."/>
            <person name="Ladd B."/>
            <person name="Jarett J.K."/>
            <person name="Geller-Mcgrath D.E."/>
            <person name="Sieber C.M.K."/>
            <person name="Emerson J.B."/>
            <person name="Anantharaman K."/>
            <person name="Thomas B.C."/>
            <person name="Malmstrom R."/>
            <person name="Stieglmeier M."/>
            <person name="Klingl A."/>
            <person name="Woyke T."/>
            <person name="Ryan C.M."/>
            <person name="Banfield J.F."/>
        </authorList>
    </citation>
    <scope>NUCLEOTIDE SEQUENCE [LARGE SCALE GENOMIC DNA]</scope>
</reference>
<sequence length="117" mass="13442">MQSYKDLIVWQKSVELVVAVYALTDKFPKSEIYGLTSQMRRCAVSIPSNIAEGRRRGTKKDYCQFLTVAYGSGAELETQIEIAKRLSFSKNLDYKKVDSLLNEVMRMLNKMTSELKF</sequence>